<feature type="compositionally biased region" description="Basic and acidic residues" evidence="1">
    <location>
        <begin position="1"/>
        <end position="10"/>
    </location>
</feature>
<evidence type="ECO:0000313" key="4">
    <source>
        <dbReference type="RefSeq" id="XP_056692183.1"/>
    </source>
</evidence>
<proteinExistence type="predicted"/>
<dbReference type="RefSeq" id="XP_056692183.1">
    <property type="nucleotide sequence ID" value="XM_056836205.1"/>
</dbReference>
<reference evidence="3" key="1">
    <citation type="journal article" date="2021" name="Nat. Commun.">
        <title>Genomic analyses provide insights into spinach domestication and the genetic basis of agronomic traits.</title>
        <authorList>
            <person name="Cai X."/>
            <person name="Sun X."/>
            <person name="Xu C."/>
            <person name="Sun H."/>
            <person name="Wang X."/>
            <person name="Ge C."/>
            <person name="Zhang Z."/>
            <person name="Wang Q."/>
            <person name="Fei Z."/>
            <person name="Jiao C."/>
            <person name="Wang Q."/>
        </authorList>
    </citation>
    <scope>NUCLEOTIDE SEQUENCE [LARGE SCALE GENOMIC DNA]</scope>
    <source>
        <strain evidence="3">cv. Varoflay</strain>
    </source>
</reference>
<feature type="domain" description="Retrotransposon Copia-like N-terminal" evidence="2">
    <location>
        <begin position="27"/>
        <end position="74"/>
    </location>
</feature>
<evidence type="ECO:0000259" key="2">
    <source>
        <dbReference type="Pfam" id="PF14244"/>
    </source>
</evidence>
<dbReference type="InterPro" id="IPR029472">
    <property type="entry name" value="Copia-like_N"/>
</dbReference>
<dbReference type="PANTHER" id="PTHR37610">
    <property type="entry name" value="CCHC-TYPE DOMAIN-CONTAINING PROTEIN"/>
    <property type="match status" value="1"/>
</dbReference>
<accession>A0ABM3R993</accession>
<dbReference type="GeneID" id="130467637"/>
<reference evidence="4" key="2">
    <citation type="submission" date="2025-08" db="UniProtKB">
        <authorList>
            <consortium name="RefSeq"/>
        </authorList>
    </citation>
    <scope>IDENTIFICATION</scope>
    <source>
        <tissue evidence="4">Leaf</tissue>
    </source>
</reference>
<dbReference type="Pfam" id="PF14244">
    <property type="entry name" value="Retrotran_gag_3"/>
    <property type="match status" value="1"/>
</dbReference>
<evidence type="ECO:0000256" key="1">
    <source>
        <dbReference type="SAM" id="MobiDB-lite"/>
    </source>
</evidence>
<gene>
    <name evidence="4" type="primary">LOC130467637</name>
</gene>
<organism evidence="3 4">
    <name type="scientific">Spinacia oleracea</name>
    <name type="common">Spinach</name>
    <dbReference type="NCBI Taxonomy" id="3562"/>
    <lineage>
        <taxon>Eukaryota</taxon>
        <taxon>Viridiplantae</taxon>
        <taxon>Streptophyta</taxon>
        <taxon>Embryophyta</taxon>
        <taxon>Tracheophyta</taxon>
        <taxon>Spermatophyta</taxon>
        <taxon>Magnoliopsida</taxon>
        <taxon>eudicotyledons</taxon>
        <taxon>Gunneridae</taxon>
        <taxon>Pentapetalae</taxon>
        <taxon>Caryophyllales</taxon>
        <taxon>Chenopodiaceae</taxon>
        <taxon>Chenopodioideae</taxon>
        <taxon>Anserineae</taxon>
        <taxon>Spinacia</taxon>
    </lineage>
</organism>
<dbReference type="Proteomes" id="UP000813463">
    <property type="component" value="Chromosome 2"/>
</dbReference>
<sequence>MTESMGDQRRNPNLPPNQDPSSIYYIHPSDANSTQLVSFKFDGEGFTGWRRSMLLALSAKNKIGFVDGSIAKPDIGTAECKAWERCNDLVCTLVLGNLSEVIVKSVMFLKSARDVWLDLEDKFGFSSMAQVYSLEKKLAEISQGDKSVSEFLTEIKSVWDAIEEATEKMVMQFMMKLTDQYATIRGNVLMVPTLPKVSEVYRLFAEEERHQEVSKSIHPPESMAFVAEKRRLGGDHWNNRTYKTQVTGSQQTGFQNNRGKTGSSHFCTHCKIPGHSIERCFKIHGYPPGFKHFKAASSE</sequence>
<protein>
    <recommendedName>
        <fullName evidence="2">Retrotransposon Copia-like N-terminal domain-containing protein</fullName>
    </recommendedName>
</protein>
<feature type="region of interest" description="Disordered" evidence="1">
    <location>
        <begin position="1"/>
        <end position="21"/>
    </location>
</feature>
<name>A0ABM3R993_SPIOL</name>
<keyword evidence="3" id="KW-1185">Reference proteome</keyword>
<dbReference type="PANTHER" id="PTHR37610:SF97">
    <property type="entry name" value="RETROTRANSPOSON GAG DOMAIN-CONTAINING PROTEIN"/>
    <property type="match status" value="1"/>
</dbReference>
<evidence type="ECO:0000313" key="3">
    <source>
        <dbReference type="Proteomes" id="UP000813463"/>
    </source>
</evidence>